<keyword evidence="6" id="KW-1185">Reference proteome</keyword>
<dbReference type="SMART" id="SM00342">
    <property type="entry name" value="HTH_ARAC"/>
    <property type="match status" value="1"/>
</dbReference>
<dbReference type="Gene3D" id="1.10.10.60">
    <property type="entry name" value="Homeodomain-like"/>
    <property type="match status" value="1"/>
</dbReference>
<dbReference type="AlphaFoldDB" id="A0A556AVE7"/>
<evidence type="ECO:0000259" key="4">
    <source>
        <dbReference type="PROSITE" id="PS01124"/>
    </source>
</evidence>
<comment type="caution">
    <text evidence="5">The sequence shown here is derived from an EMBL/GenBank/DDBJ whole genome shotgun (WGS) entry which is preliminary data.</text>
</comment>
<dbReference type="EMBL" id="VLTJ01000012">
    <property type="protein sequence ID" value="TSH96928.1"/>
    <property type="molecule type" value="Genomic_DNA"/>
</dbReference>
<dbReference type="Pfam" id="PF12833">
    <property type="entry name" value="HTH_18"/>
    <property type="match status" value="1"/>
</dbReference>
<dbReference type="Proteomes" id="UP000318405">
    <property type="component" value="Unassembled WGS sequence"/>
</dbReference>
<dbReference type="GO" id="GO:0003700">
    <property type="term" value="F:DNA-binding transcription factor activity"/>
    <property type="evidence" value="ECO:0007669"/>
    <property type="project" value="InterPro"/>
</dbReference>
<gene>
    <name evidence="5" type="ORF">FOZ76_07810</name>
</gene>
<dbReference type="RefSeq" id="WP_143947588.1">
    <property type="nucleotide sequence ID" value="NZ_BAABMB010000002.1"/>
</dbReference>
<dbReference type="GO" id="GO:0000976">
    <property type="term" value="F:transcription cis-regulatory region binding"/>
    <property type="evidence" value="ECO:0007669"/>
    <property type="project" value="TreeGrafter"/>
</dbReference>
<evidence type="ECO:0000313" key="5">
    <source>
        <dbReference type="EMBL" id="TSH96928.1"/>
    </source>
</evidence>
<dbReference type="PANTHER" id="PTHR47894:SF1">
    <property type="entry name" value="HTH-TYPE TRANSCRIPTIONAL REGULATOR VQSM"/>
    <property type="match status" value="1"/>
</dbReference>
<feature type="domain" description="HTH araC/xylS-type" evidence="4">
    <location>
        <begin position="246"/>
        <end position="344"/>
    </location>
</feature>
<dbReference type="PANTHER" id="PTHR47894">
    <property type="entry name" value="HTH-TYPE TRANSCRIPTIONAL REGULATOR GADX"/>
    <property type="match status" value="1"/>
</dbReference>
<keyword evidence="3" id="KW-0804">Transcription</keyword>
<dbReference type="InterPro" id="IPR018060">
    <property type="entry name" value="HTH_AraC"/>
</dbReference>
<evidence type="ECO:0000313" key="6">
    <source>
        <dbReference type="Proteomes" id="UP000318405"/>
    </source>
</evidence>
<dbReference type="PROSITE" id="PS01124">
    <property type="entry name" value="HTH_ARAC_FAMILY_2"/>
    <property type="match status" value="1"/>
</dbReference>
<evidence type="ECO:0000256" key="2">
    <source>
        <dbReference type="ARBA" id="ARBA00023125"/>
    </source>
</evidence>
<organism evidence="5 6">
    <name type="scientific">Verticiella sediminum</name>
    <dbReference type="NCBI Taxonomy" id="1247510"/>
    <lineage>
        <taxon>Bacteria</taxon>
        <taxon>Pseudomonadati</taxon>
        <taxon>Pseudomonadota</taxon>
        <taxon>Betaproteobacteria</taxon>
        <taxon>Burkholderiales</taxon>
        <taxon>Alcaligenaceae</taxon>
        <taxon>Verticiella</taxon>
    </lineage>
</organism>
<keyword evidence="1" id="KW-0805">Transcription regulation</keyword>
<keyword evidence="2" id="KW-0238">DNA-binding</keyword>
<protein>
    <submittedName>
        <fullName evidence="5">AraC family transcriptional regulator</fullName>
    </submittedName>
</protein>
<dbReference type="GO" id="GO:0005829">
    <property type="term" value="C:cytosol"/>
    <property type="evidence" value="ECO:0007669"/>
    <property type="project" value="TreeGrafter"/>
</dbReference>
<dbReference type="OrthoDB" id="6506763at2"/>
<dbReference type="Pfam" id="PF12625">
    <property type="entry name" value="Arabinose_bd"/>
    <property type="match status" value="1"/>
</dbReference>
<sequence>MHRTPPDIEPRIHTAQRVVALVTTLAEDGVEPARVLADSGIDPHALRAPETRVSYRQMLTVYRNALHLAPDPTVALRAGARMHLTSFGMYGYALLSSPTFAEATDFIVKYHTVATPGLSLDFSREGALATYRYEILLPVDPADELYRFILELAFSAHLALARDLRDSAYNFSEVHVSYAQPAHASAYRMLFHCPVRFGQPANELRIDAAAELEAPARRPDASTHAMARELCQQLLVEMAHAGGAASMVRRALVEQMPWRFPTIESMARELSMEPRTLRRRLEGQGTSYREVLAEVRRGLAIEYLRKTRMTTEEIAARLGYSDAANFRHAFKGWTGKSPHEYRST</sequence>
<evidence type="ECO:0000256" key="1">
    <source>
        <dbReference type="ARBA" id="ARBA00023015"/>
    </source>
</evidence>
<proteinExistence type="predicted"/>
<reference evidence="5 6" key="1">
    <citation type="submission" date="2019-07" db="EMBL/GenBank/DDBJ databases">
        <title>Qingshengfaniella alkalisoli gen. nov., sp. nov., isolated from saline soil.</title>
        <authorList>
            <person name="Xu L."/>
            <person name="Huang X.-X."/>
            <person name="Sun J.-Q."/>
        </authorList>
    </citation>
    <scope>NUCLEOTIDE SEQUENCE [LARGE SCALE GENOMIC DNA]</scope>
    <source>
        <strain evidence="5 6">DSM 27279</strain>
    </source>
</reference>
<accession>A0A556AVE7</accession>
<dbReference type="InterPro" id="IPR009057">
    <property type="entry name" value="Homeodomain-like_sf"/>
</dbReference>
<dbReference type="SUPFAM" id="SSF46689">
    <property type="entry name" value="Homeodomain-like"/>
    <property type="match status" value="1"/>
</dbReference>
<name>A0A556AVE7_9BURK</name>
<evidence type="ECO:0000256" key="3">
    <source>
        <dbReference type="ARBA" id="ARBA00023163"/>
    </source>
</evidence>
<dbReference type="InterPro" id="IPR032687">
    <property type="entry name" value="AraC-type_N"/>
</dbReference>